<dbReference type="PANTHER" id="PTHR28629">
    <property type="entry name" value="TRIOKINASE/FMN CYCLASE"/>
    <property type="match status" value="1"/>
</dbReference>
<keyword evidence="10 23" id="KW-0418">Kinase</keyword>
<dbReference type="Pfam" id="PF02733">
    <property type="entry name" value="Dak1"/>
    <property type="match status" value="1"/>
</dbReference>
<evidence type="ECO:0000256" key="1">
    <source>
        <dbReference type="ARBA" id="ARBA00001941"/>
    </source>
</evidence>
<evidence type="ECO:0000313" key="23">
    <source>
        <dbReference type="EMBL" id="AFO99131.1"/>
    </source>
</evidence>
<evidence type="ECO:0000256" key="18">
    <source>
        <dbReference type="ARBA" id="ARBA00048898"/>
    </source>
</evidence>
<dbReference type="EC" id="2.7.1.28" evidence="5"/>
<evidence type="ECO:0000256" key="8">
    <source>
        <dbReference type="ARBA" id="ARBA00022679"/>
    </source>
</evidence>
<evidence type="ECO:0000256" key="2">
    <source>
        <dbReference type="ARBA" id="ARBA00004778"/>
    </source>
</evidence>
<keyword evidence="12" id="KW-0170">Cobalt</keyword>
<comment type="catalytic activity">
    <reaction evidence="17">
        <text>FAD = riboflavin cyclic-4',5'-phosphate + AMP + H(+)</text>
        <dbReference type="Rhea" id="RHEA:13729"/>
        <dbReference type="ChEBI" id="CHEBI:15378"/>
        <dbReference type="ChEBI" id="CHEBI:57692"/>
        <dbReference type="ChEBI" id="CHEBI:76202"/>
        <dbReference type="ChEBI" id="CHEBI:456215"/>
        <dbReference type="EC" id="4.6.1.15"/>
    </reaction>
</comment>
<feature type="binding site" evidence="20">
    <location>
        <position position="144"/>
    </location>
    <ligand>
        <name>substrate</name>
    </ligand>
</feature>
<evidence type="ECO:0000256" key="16">
    <source>
        <dbReference type="ARBA" id="ARBA00047974"/>
    </source>
</evidence>
<dbReference type="SMART" id="SM01120">
    <property type="entry name" value="Dak2"/>
    <property type="match status" value="1"/>
</dbReference>
<feature type="domain" description="DhaK" evidence="22">
    <location>
        <begin position="39"/>
        <end position="366"/>
    </location>
</feature>
<evidence type="ECO:0000256" key="15">
    <source>
        <dbReference type="ARBA" id="ARBA00046681"/>
    </source>
</evidence>
<dbReference type="EC" id="4.6.1.15" evidence="6"/>
<evidence type="ECO:0000256" key="4">
    <source>
        <dbReference type="ARBA" id="ARBA00012107"/>
    </source>
</evidence>
<evidence type="ECO:0000256" key="14">
    <source>
        <dbReference type="ARBA" id="ARBA00045490"/>
    </source>
</evidence>
<dbReference type="Gene3D" id="3.30.1180.20">
    <property type="entry name" value="Dihydroxyacetone kinase, domain 2"/>
    <property type="match status" value="1"/>
</dbReference>
<dbReference type="InterPro" id="IPR004007">
    <property type="entry name" value="DhaL_dom"/>
</dbReference>
<comment type="similarity">
    <text evidence="3">Belongs to the dihydroxyacetone kinase (DAK) family.</text>
</comment>
<evidence type="ECO:0000256" key="9">
    <source>
        <dbReference type="ARBA" id="ARBA00022741"/>
    </source>
</evidence>
<protein>
    <recommendedName>
        <fullName evidence="7">Triokinase/FMN cyclase</fullName>
        <ecNumber evidence="5">2.7.1.28</ecNumber>
        <ecNumber evidence="4">2.7.1.29</ecNumber>
        <ecNumber evidence="6">4.6.1.15</ecNumber>
    </recommendedName>
    <alternativeName>
        <fullName evidence="13">Bifunctional ATP-dependent dihydroxyacetone kinase/FAD-AMP lyase (cyclizing)</fullName>
    </alternativeName>
</protein>
<dbReference type="FunFam" id="3.30.1180.20:FF:000001">
    <property type="entry name" value="Dihydroxyacetone kinase 1"/>
    <property type="match status" value="1"/>
</dbReference>
<evidence type="ECO:0000256" key="6">
    <source>
        <dbReference type="ARBA" id="ARBA00012578"/>
    </source>
</evidence>
<feature type="active site" description="Tele-hemiaminal-histidine intermediate" evidence="19">
    <location>
        <position position="251"/>
    </location>
</feature>
<name>V9KMC0_CALMI</name>
<evidence type="ECO:0000259" key="21">
    <source>
        <dbReference type="PROSITE" id="PS51480"/>
    </source>
</evidence>
<dbReference type="GO" id="GO:0004371">
    <property type="term" value="F:glycerone kinase activity"/>
    <property type="evidence" value="ECO:0007669"/>
    <property type="project" value="UniProtKB-EC"/>
</dbReference>
<dbReference type="PANTHER" id="PTHR28629:SF4">
    <property type="entry name" value="TRIOKINASE_FMN CYCLASE"/>
    <property type="match status" value="1"/>
</dbReference>
<dbReference type="GO" id="GO:0019563">
    <property type="term" value="P:glycerol catabolic process"/>
    <property type="evidence" value="ECO:0007669"/>
    <property type="project" value="TreeGrafter"/>
</dbReference>
<feature type="binding site" evidence="20">
    <location>
        <position position="139"/>
    </location>
    <ligand>
        <name>substrate</name>
    </ligand>
</feature>
<evidence type="ECO:0000256" key="10">
    <source>
        <dbReference type="ARBA" id="ARBA00022777"/>
    </source>
</evidence>
<evidence type="ECO:0000256" key="7">
    <source>
        <dbReference type="ARBA" id="ARBA00018932"/>
    </source>
</evidence>
<feature type="domain" description="DhaL" evidence="21">
    <location>
        <begin position="403"/>
        <end position="602"/>
    </location>
</feature>
<dbReference type="SUPFAM" id="SSF82549">
    <property type="entry name" value="DAK1/DegV-like"/>
    <property type="match status" value="1"/>
</dbReference>
<feature type="binding site" evidence="20">
    <location>
        <begin position="86"/>
        <end position="89"/>
    </location>
    <ligand>
        <name>substrate</name>
    </ligand>
</feature>
<dbReference type="FunFam" id="1.25.40.340:FF:000001">
    <property type="entry name" value="Dihydroxyacetone kinase 1"/>
    <property type="match status" value="1"/>
</dbReference>
<dbReference type="NCBIfam" id="TIGR02361">
    <property type="entry name" value="dak_ATP"/>
    <property type="match status" value="1"/>
</dbReference>
<dbReference type="GO" id="GO:0005524">
    <property type="term" value="F:ATP binding"/>
    <property type="evidence" value="ECO:0007669"/>
    <property type="project" value="UniProtKB-KW"/>
</dbReference>
<dbReference type="GO" id="GO:0034012">
    <property type="term" value="F:FAD-AMP lyase (cyclizing) activity"/>
    <property type="evidence" value="ECO:0007669"/>
    <property type="project" value="UniProtKB-EC"/>
</dbReference>
<dbReference type="InterPro" id="IPR012734">
    <property type="entry name" value="DhaK_ATP"/>
</dbReference>
<dbReference type="InterPro" id="IPR050861">
    <property type="entry name" value="Dihydroxyacetone_Kinase"/>
</dbReference>
<comment type="pathway">
    <text evidence="2">Polyol metabolism; glycerol fermentation; glycerone phosphate from glycerol (oxidative route): step 2/2.</text>
</comment>
<dbReference type="NCBIfam" id="NF011049">
    <property type="entry name" value="PRK14479.1"/>
    <property type="match status" value="1"/>
</dbReference>
<dbReference type="Pfam" id="PF02734">
    <property type="entry name" value="Dak2"/>
    <property type="match status" value="1"/>
</dbReference>
<keyword evidence="9" id="KW-0547">Nucleotide-binding</keyword>
<dbReference type="Gene3D" id="3.40.50.10440">
    <property type="entry name" value="Dihydroxyacetone kinase, domain 1"/>
    <property type="match status" value="1"/>
</dbReference>
<dbReference type="AlphaFoldDB" id="V9KMC0"/>
<evidence type="ECO:0000256" key="19">
    <source>
        <dbReference type="PIRSR" id="PIRSR612734-1"/>
    </source>
</evidence>
<comment type="subunit">
    <text evidence="15">Homodimer. Interacts with IFIH1 (via the CARD domains), the interaction is inhibited by viral infection.</text>
</comment>
<dbReference type="FunFam" id="3.40.50.10440:FF:000001">
    <property type="entry name" value="Dihydroxyacetone kinase, DhaK subunit"/>
    <property type="match status" value="1"/>
</dbReference>
<dbReference type="GO" id="GO:0005829">
    <property type="term" value="C:cytosol"/>
    <property type="evidence" value="ECO:0007669"/>
    <property type="project" value="TreeGrafter"/>
</dbReference>
<reference evidence="23" key="1">
    <citation type="journal article" date="2014" name="Nature">
        <title>Elephant shark genome provides unique insights into gnathostome evolution.</title>
        <authorList>
            <consortium name="International Elephant Shark Genome Sequencing Consortium"/>
            <person name="Venkatesh B."/>
            <person name="Lee A.P."/>
            <person name="Ravi V."/>
            <person name="Maurya A.K."/>
            <person name="Lian M.M."/>
            <person name="Swann J.B."/>
            <person name="Ohta Y."/>
            <person name="Flajnik M.F."/>
            <person name="Sutoh Y."/>
            <person name="Kasahara M."/>
            <person name="Hoon S."/>
            <person name="Gangu V."/>
            <person name="Roy S.W."/>
            <person name="Irimia M."/>
            <person name="Korzh V."/>
            <person name="Kondrychyn I."/>
            <person name="Lim Z.W."/>
            <person name="Tay B.H."/>
            <person name="Tohari S."/>
            <person name="Kong K.W."/>
            <person name="Ho S."/>
            <person name="Lorente-Galdos B."/>
            <person name="Quilez J."/>
            <person name="Marques-Bonet T."/>
            <person name="Raney B.J."/>
            <person name="Ingham P.W."/>
            <person name="Tay A."/>
            <person name="Hillier L.W."/>
            <person name="Minx P."/>
            <person name="Boehm T."/>
            <person name="Wilson R.K."/>
            <person name="Brenner S."/>
            <person name="Warren W.C."/>
        </authorList>
    </citation>
    <scope>NUCLEOTIDE SEQUENCE</scope>
    <source>
        <tissue evidence="23">Brain</tissue>
    </source>
</reference>
<keyword evidence="11" id="KW-0067">ATP-binding</keyword>
<evidence type="ECO:0000256" key="13">
    <source>
        <dbReference type="ARBA" id="ARBA00032426"/>
    </source>
</evidence>
<accession>V9KMC0</accession>
<evidence type="ECO:0000256" key="11">
    <source>
        <dbReference type="ARBA" id="ARBA00022840"/>
    </source>
</evidence>
<evidence type="ECO:0000256" key="3">
    <source>
        <dbReference type="ARBA" id="ARBA00008757"/>
    </source>
</evidence>
<evidence type="ECO:0000256" key="12">
    <source>
        <dbReference type="ARBA" id="ARBA00023285"/>
    </source>
</evidence>
<feature type="non-terminal residue" evidence="23">
    <location>
        <position position="1"/>
    </location>
</feature>
<keyword evidence="23" id="KW-0456">Lyase</keyword>
<dbReference type="Gene3D" id="1.25.40.340">
    <property type="match status" value="1"/>
</dbReference>
<comment type="catalytic activity">
    <reaction evidence="18">
        <text>dihydroxyacetone + ATP = dihydroxyacetone phosphate + ADP + H(+)</text>
        <dbReference type="Rhea" id="RHEA:15773"/>
        <dbReference type="ChEBI" id="CHEBI:15378"/>
        <dbReference type="ChEBI" id="CHEBI:16016"/>
        <dbReference type="ChEBI" id="CHEBI:30616"/>
        <dbReference type="ChEBI" id="CHEBI:57642"/>
        <dbReference type="ChEBI" id="CHEBI:456216"/>
        <dbReference type="EC" id="2.7.1.29"/>
    </reaction>
</comment>
<dbReference type="EMBL" id="JW866614">
    <property type="protein sequence ID" value="AFO99131.1"/>
    <property type="molecule type" value="mRNA"/>
</dbReference>
<dbReference type="PROSITE" id="PS51481">
    <property type="entry name" value="DHAK"/>
    <property type="match status" value="1"/>
</dbReference>
<dbReference type="InterPro" id="IPR004006">
    <property type="entry name" value="DhaK_dom"/>
</dbReference>
<dbReference type="InterPro" id="IPR036117">
    <property type="entry name" value="DhaL_dom_sf"/>
</dbReference>
<evidence type="ECO:0000256" key="5">
    <source>
        <dbReference type="ARBA" id="ARBA00012110"/>
    </source>
</evidence>
<comment type="catalytic activity">
    <reaction evidence="16">
        <text>D-glyceraldehyde + ATP = D-glyceraldehyde 3-phosphate + ADP + H(+)</text>
        <dbReference type="Rhea" id="RHEA:13941"/>
        <dbReference type="ChEBI" id="CHEBI:15378"/>
        <dbReference type="ChEBI" id="CHEBI:17378"/>
        <dbReference type="ChEBI" id="CHEBI:30616"/>
        <dbReference type="ChEBI" id="CHEBI:59776"/>
        <dbReference type="ChEBI" id="CHEBI:456216"/>
        <dbReference type="EC" id="2.7.1.28"/>
    </reaction>
</comment>
<proteinExistence type="evidence at transcript level"/>
<comment type="cofactor">
    <cofactor evidence="1">
        <name>Co(2+)</name>
        <dbReference type="ChEBI" id="CHEBI:48828"/>
    </cofactor>
</comment>
<evidence type="ECO:0000259" key="22">
    <source>
        <dbReference type="PROSITE" id="PS51481"/>
    </source>
</evidence>
<evidence type="ECO:0000256" key="20">
    <source>
        <dbReference type="PIRSR" id="PIRSR612734-2"/>
    </source>
</evidence>
<dbReference type="EC" id="2.7.1.29" evidence="4"/>
<dbReference type="GO" id="GO:0050354">
    <property type="term" value="F:triokinase activity"/>
    <property type="evidence" value="ECO:0007669"/>
    <property type="project" value="UniProtKB-EC"/>
</dbReference>
<evidence type="ECO:0000256" key="17">
    <source>
        <dbReference type="ARBA" id="ARBA00048526"/>
    </source>
</evidence>
<keyword evidence="8" id="KW-0808">Transferase</keyword>
<sequence length="610" mass="64182">HSLHDIWLEGRSLLGEKEAELRLSITRDKMEVSKKLLNSVDRCVDEALEGLVVCTGKLQLVQGHRVVVRADLAHIKGKVALLSGGGSGHEPAHAGYVGSGMLTGAIAGAVFTSPPPASITAAIQVMVNAEAAGVLLIVKNYMGDLLNFGLALEEMRAKGVPVKMVVVADDCAFTTLKKAGRRGLCGTVLIHKIAGALSEMGKSLDEIVEALTSILPKMGTIGVSLSSCSIPGTRPTFHLEPDELEMGLGIHGEAGIARMKMMSADEVVHKMVDHMINPSNMSHLSLKAGDHIVLVVNNLGGLSCLEMNVVAKSAFSYLESQGVLIARVYVGSYMTSLDMAGVSLTLLHVNEELLNLLDRDTSASGWRHTGPCSRAHKCRVLQLPEELPSSTEKPAATTGPFAKQLKGILGEISTVLLSMEEELNQLDREGGDGDCGSTHARGARAIQVWLSSGPKAGDGSEVLTGLARVVQHSMGGTSGALYSLFLTAAAQQLVGDQTAVGWVAAMAAGIEVMQRYGGASPGDRTMLDPLCAACEELQKLTPETENPITVLEAAVQKAQAAVEATKDMTAQAGRASYILSTILTNPDPGAIAVTAILKTILYALQTQHAE</sequence>
<dbReference type="SUPFAM" id="SSF101473">
    <property type="entry name" value="DhaL-like"/>
    <property type="match status" value="1"/>
</dbReference>
<dbReference type="PROSITE" id="PS51480">
    <property type="entry name" value="DHAL"/>
    <property type="match status" value="1"/>
</dbReference>
<comment type="function">
    <text evidence="14">Catalyzes both the phosphorylation of dihydroxyacetone and of glyceraldehyde, and the splitting of ribonucleoside diphosphate-X compounds among which FAD is the best substrate. Represses IFIH1-mediated cellular antiviral response.</text>
</comment>
<organism evidence="23">
    <name type="scientific">Callorhinchus milii</name>
    <name type="common">Ghost shark</name>
    <dbReference type="NCBI Taxonomy" id="7868"/>
    <lineage>
        <taxon>Eukaryota</taxon>
        <taxon>Metazoa</taxon>
        <taxon>Chordata</taxon>
        <taxon>Craniata</taxon>
        <taxon>Vertebrata</taxon>
        <taxon>Chondrichthyes</taxon>
        <taxon>Holocephali</taxon>
        <taxon>Chimaeriformes</taxon>
        <taxon>Callorhinchidae</taxon>
        <taxon>Callorhinchus</taxon>
    </lineage>
</organism>